<dbReference type="GO" id="GO:0003700">
    <property type="term" value="F:DNA-binding transcription factor activity"/>
    <property type="evidence" value="ECO:0007669"/>
    <property type="project" value="InterPro"/>
</dbReference>
<dbReference type="SUPFAM" id="SSF46785">
    <property type="entry name" value="Winged helix' DNA-binding domain"/>
    <property type="match status" value="1"/>
</dbReference>
<dbReference type="PANTHER" id="PTHR30427:SF1">
    <property type="entry name" value="TRANSCRIPTIONAL ACTIVATOR PROTEIN LYSR"/>
    <property type="match status" value="1"/>
</dbReference>
<dbReference type="SUPFAM" id="SSF53850">
    <property type="entry name" value="Periplasmic binding protein-like II"/>
    <property type="match status" value="1"/>
</dbReference>
<dbReference type="Pfam" id="PF00126">
    <property type="entry name" value="HTH_1"/>
    <property type="match status" value="1"/>
</dbReference>
<evidence type="ECO:0000256" key="2">
    <source>
        <dbReference type="ARBA" id="ARBA00023015"/>
    </source>
</evidence>
<feature type="domain" description="HTH lysR-type" evidence="5">
    <location>
        <begin position="1"/>
        <end position="58"/>
    </location>
</feature>
<comment type="similarity">
    <text evidence="1">Belongs to the LysR transcriptional regulatory family.</text>
</comment>
<dbReference type="Proteomes" id="UP000242915">
    <property type="component" value="Unassembled WGS sequence"/>
</dbReference>
<proteinExistence type="inferred from homology"/>
<evidence type="ECO:0000259" key="5">
    <source>
        <dbReference type="PROSITE" id="PS50931"/>
    </source>
</evidence>
<reference evidence="7" key="1">
    <citation type="submission" date="2017-06" db="EMBL/GenBank/DDBJ databases">
        <authorList>
            <person name="Varghese N."/>
            <person name="Submissions S."/>
        </authorList>
    </citation>
    <scope>NUCLEOTIDE SEQUENCE [LARGE SCALE GENOMIC DNA]</scope>
    <source>
        <strain evidence="7">CIP 108523</strain>
    </source>
</reference>
<protein>
    <submittedName>
        <fullName evidence="6">Transcriptional regulator, LysR family</fullName>
    </submittedName>
</protein>
<keyword evidence="4" id="KW-0804">Transcription</keyword>
<dbReference type="GO" id="GO:0009089">
    <property type="term" value="P:lysine biosynthetic process via diaminopimelate"/>
    <property type="evidence" value="ECO:0007669"/>
    <property type="project" value="TreeGrafter"/>
</dbReference>
<dbReference type="InterPro" id="IPR000847">
    <property type="entry name" value="LysR_HTH_N"/>
</dbReference>
<dbReference type="EMBL" id="FZOG01000005">
    <property type="protein sequence ID" value="SNS81970.1"/>
    <property type="molecule type" value="Genomic_DNA"/>
</dbReference>
<evidence type="ECO:0000313" key="6">
    <source>
        <dbReference type="EMBL" id="SNS81970.1"/>
    </source>
</evidence>
<evidence type="ECO:0000256" key="4">
    <source>
        <dbReference type="ARBA" id="ARBA00023163"/>
    </source>
</evidence>
<dbReference type="InterPro" id="IPR036390">
    <property type="entry name" value="WH_DNA-bd_sf"/>
</dbReference>
<dbReference type="PANTHER" id="PTHR30427">
    <property type="entry name" value="TRANSCRIPTIONAL ACTIVATOR PROTEIN LYSR"/>
    <property type="match status" value="1"/>
</dbReference>
<dbReference type="GO" id="GO:0010628">
    <property type="term" value="P:positive regulation of gene expression"/>
    <property type="evidence" value="ECO:0007669"/>
    <property type="project" value="TreeGrafter"/>
</dbReference>
<evidence type="ECO:0000313" key="7">
    <source>
        <dbReference type="Proteomes" id="UP000242915"/>
    </source>
</evidence>
<organism evidence="6 7">
    <name type="scientific">Pseudomonas segetis</name>
    <dbReference type="NCBI Taxonomy" id="298908"/>
    <lineage>
        <taxon>Bacteria</taxon>
        <taxon>Pseudomonadati</taxon>
        <taxon>Pseudomonadota</taxon>
        <taxon>Gammaproteobacteria</taxon>
        <taxon>Pseudomonadales</taxon>
        <taxon>Pseudomonadaceae</taxon>
        <taxon>Pseudomonas</taxon>
    </lineage>
</organism>
<dbReference type="PROSITE" id="PS50931">
    <property type="entry name" value="HTH_LYSR"/>
    <property type="match status" value="1"/>
</dbReference>
<sequence length="303" mass="33045">MHLRHIEVFQAILQTGSVTAAADLLNISQPAASKALKHAEQQLGFRLFNRVRGKLEPTVEARILRNKTESLSADLQSLRRLAGSLRRGAEDNLRLVSTPALAQQLLPLALSQWRDRHAGVNCELATQHSAEMIQRLLLREADIGLTLQLVEHPGLQCQLLAQGCMQLIAPAGCWSQSQCMEPVYLQDLAGAVLIGLDTRDALGSLIGEHLRGLQPAPLIDTWVQTYQLAGALVTAGQGMALVDPLTARVAVMGGAQMRVLEPNLMVGLYLLRRAGEEYPKAQQALIEQISQVADRLMNEPKTG</sequence>
<dbReference type="RefSeq" id="WP_089360653.1">
    <property type="nucleotide sequence ID" value="NZ_FZOG01000005.1"/>
</dbReference>
<keyword evidence="7" id="KW-1185">Reference proteome</keyword>
<keyword evidence="3" id="KW-0238">DNA-binding</keyword>
<evidence type="ECO:0000256" key="1">
    <source>
        <dbReference type="ARBA" id="ARBA00009437"/>
    </source>
</evidence>
<dbReference type="AlphaFoldDB" id="A0A239HKU5"/>
<keyword evidence="2" id="KW-0805">Transcription regulation</keyword>
<evidence type="ECO:0000256" key="3">
    <source>
        <dbReference type="ARBA" id="ARBA00023125"/>
    </source>
</evidence>
<dbReference type="Gene3D" id="3.40.190.290">
    <property type="match status" value="1"/>
</dbReference>
<dbReference type="GO" id="GO:0043565">
    <property type="term" value="F:sequence-specific DNA binding"/>
    <property type="evidence" value="ECO:0007669"/>
    <property type="project" value="TreeGrafter"/>
</dbReference>
<name>A0A239HKU5_9PSED</name>
<accession>A0A239HKU5</accession>
<dbReference type="InterPro" id="IPR005119">
    <property type="entry name" value="LysR_subst-bd"/>
</dbReference>
<dbReference type="PRINTS" id="PR00039">
    <property type="entry name" value="HTHLYSR"/>
</dbReference>
<dbReference type="Gene3D" id="1.10.10.10">
    <property type="entry name" value="Winged helix-like DNA-binding domain superfamily/Winged helix DNA-binding domain"/>
    <property type="match status" value="1"/>
</dbReference>
<dbReference type="Pfam" id="PF03466">
    <property type="entry name" value="LysR_substrate"/>
    <property type="match status" value="1"/>
</dbReference>
<dbReference type="InterPro" id="IPR036388">
    <property type="entry name" value="WH-like_DNA-bd_sf"/>
</dbReference>
<gene>
    <name evidence="6" type="ORF">SAMN05216255_3448</name>
</gene>